<keyword evidence="3" id="KW-1185">Reference proteome</keyword>
<evidence type="ECO:0000313" key="3">
    <source>
        <dbReference type="Proteomes" id="UP000054477"/>
    </source>
</evidence>
<feature type="compositionally biased region" description="Polar residues" evidence="1">
    <location>
        <begin position="285"/>
        <end position="296"/>
    </location>
</feature>
<feature type="compositionally biased region" description="Low complexity" evidence="1">
    <location>
        <begin position="71"/>
        <end position="80"/>
    </location>
</feature>
<feature type="compositionally biased region" description="Acidic residues" evidence="1">
    <location>
        <begin position="311"/>
        <end position="321"/>
    </location>
</feature>
<organism evidence="2 3">
    <name type="scientific">Laccaria amethystina LaAM-08-1</name>
    <dbReference type="NCBI Taxonomy" id="1095629"/>
    <lineage>
        <taxon>Eukaryota</taxon>
        <taxon>Fungi</taxon>
        <taxon>Dikarya</taxon>
        <taxon>Basidiomycota</taxon>
        <taxon>Agaricomycotina</taxon>
        <taxon>Agaricomycetes</taxon>
        <taxon>Agaricomycetidae</taxon>
        <taxon>Agaricales</taxon>
        <taxon>Agaricineae</taxon>
        <taxon>Hydnangiaceae</taxon>
        <taxon>Laccaria</taxon>
    </lineage>
</organism>
<name>A0A0C9XW12_9AGAR</name>
<feature type="compositionally biased region" description="Acidic residues" evidence="1">
    <location>
        <begin position="381"/>
        <end position="396"/>
    </location>
</feature>
<feature type="compositionally biased region" description="Basic residues" evidence="1">
    <location>
        <begin position="424"/>
        <end position="433"/>
    </location>
</feature>
<feature type="compositionally biased region" description="Basic and acidic residues" evidence="1">
    <location>
        <begin position="23"/>
        <end position="34"/>
    </location>
</feature>
<feature type="compositionally biased region" description="Polar residues" evidence="1">
    <location>
        <begin position="37"/>
        <end position="56"/>
    </location>
</feature>
<feature type="compositionally biased region" description="Basic and acidic residues" evidence="1">
    <location>
        <begin position="477"/>
        <end position="493"/>
    </location>
</feature>
<reference evidence="3" key="2">
    <citation type="submission" date="2015-01" db="EMBL/GenBank/DDBJ databases">
        <title>Evolutionary Origins and Diversification of the Mycorrhizal Mutualists.</title>
        <authorList>
            <consortium name="DOE Joint Genome Institute"/>
            <consortium name="Mycorrhizal Genomics Consortium"/>
            <person name="Kohler A."/>
            <person name="Kuo A."/>
            <person name="Nagy L.G."/>
            <person name="Floudas D."/>
            <person name="Copeland A."/>
            <person name="Barry K.W."/>
            <person name="Cichocki N."/>
            <person name="Veneault-Fourrey C."/>
            <person name="LaButti K."/>
            <person name="Lindquist E.A."/>
            <person name="Lipzen A."/>
            <person name="Lundell T."/>
            <person name="Morin E."/>
            <person name="Murat C."/>
            <person name="Riley R."/>
            <person name="Ohm R."/>
            <person name="Sun H."/>
            <person name="Tunlid A."/>
            <person name="Henrissat B."/>
            <person name="Grigoriev I.V."/>
            <person name="Hibbett D.S."/>
            <person name="Martin F."/>
        </authorList>
    </citation>
    <scope>NUCLEOTIDE SEQUENCE [LARGE SCALE GENOMIC DNA]</scope>
    <source>
        <strain evidence="3">LaAM-08-1</strain>
    </source>
</reference>
<feature type="region of interest" description="Disordered" evidence="1">
    <location>
        <begin position="282"/>
        <end position="493"/>
    </location>
</feature>
<evidence type="ECO:0000313" key="2">
    <source>
        <dbReference type="EMBL" id="KIK05774.1"/>
    </source>
</evidence>
<gene>
    <name evidence="2" type="ORF">K443DRAFT_674835</name>
</gene>
<feature type="region of interest" description="Disordered" evidence="1">
    <location>
        <begin position="1"/>
        <end position="99"/>
    </location>
</feature>
<dbReference type="STRING" id="1095629.A0A0C9XW12"/>
<evidence type="ECO:0000256" key="1">
    <source>
        <dbReference type="SAM" id="MobiDB-lite"/>
    </source>
</evidence>
<feature type="compositionally biased region" description="Basic and acidic residues" evidence="1">
    <location>
        <begin position="447"/>
        <end position="460"/>
    </location>
</feature>
<proteinExistence type="predicted"/>
<feature type="compositionally biased region" description="Basic residues" evidence="1">
    <location>
        <begin position="88"/>
        <end position="98"/>
    </location>
</feature>
<sequence>MPRTRNITRGQWDAANSANANVAHDHESEKENEHALSAQSRSGTAAGQRGTRSTAGRTVLGGISTTSAVRTATKGKTAAAKPKDKGKGKTTVTKKKKQPLQDITKHFVPAPEAANRGQGVAAAITPSSEAAAEVISAIALTPSPAAEHAINAVPVDSRPTFPSSLPPSSPPSVSSFSSPLHAQPLLSAFEHLLPAFSPSGHVFSGAYKREPEVNEAGAYDPWNSFDVRPSDDAQEEEGNDNPTPTNSDPFGFFALERKLQVERVEKQDNECDDQWEDGGLILVADTSSPRNVPRLSQEQKRALATGQLTDPDAEDEDEEEGPYFHTPPTPHKSKKKRRISFEVVEDPDKDLFSVHTSSAPSSPSPSKLAESRKRKPSYDYEQADDEAEEPEVDFLEEAEKAKDKKRARISGAPAVATEEGTQLRRGRSASSKRKAVDGEAEADDNELPEKKQKLKTKVETVKPTSKTARTKSKMKQNKKEADPETQEKFERDRQARVEYFKSLEGYEVETENVYVV</sequence>
<dbReference type="EMBL" id="KN838557">
    <property type="protein sequence ID" value="KIK05774.1"/>
    <property type="molecule type" value="Genomic_DNA"/>
</dbReference>
<feature type="compositionally biased region" description="Polar residues" evidence="1">
    <location>
        <begin position="1"/>
        <end position="20"/>
    </location>
</feature>
<dbReference type="OrthoDB" id="3234283at2759"/>
<dbReference type="Proteomes" id="UP000054477">
    <property type="component" value="Unassembled WGS sequence"/>
</dbReference>
<protein>
    <submittedName>
        <fullName evidence="2">Uncharacterized protein</fullName>
    </submittedName>
</protein>
<feature type="region of interest" description="Disordered" evidence="1">
    <location>
        <begin position="217"/>
        <end position="252"/>
    </location>
</feature>
<feature type="compositionally biased region" description="Low complexity" evidence="1">
    <location>
        <begin position="357"/>
        <end position="366"/>
    </location>
</feature>
<accession>A0A0C9XW12</accession>
<dbReference type="HOGENOM" id="CLU_527907_0_0_1"/>
<reference evidence="2 3" key="1">
    <citation type="submission" date="2014-04" db="EMBL/GenBank/DDBJ databases">
        <authorList>
            <consortium name="DOE Joint Genome Institute"/>
            <person name="Kuo A."/>
            <person name="Kohler A."/>
            <person name="Nagy L.G."/>
            <person name="Floudas D."/>
            <person name="Copeland A."/>
            <person name="Barry K.W."/>
            <person name="Cichocki N."/>
            <person name="Veneault-Fourrey C."/>
            <person name="LaButti K."/>
            <person name="Lindquist E.A."/>
            <person name="Lipzen A."/>
            <person name="Lundell T."/>
            <person name="Morin E."/>
            <person name="Murat C."/>
            <person name="Sun H."/>
            <person name="Tunlid A."/>
            <person name="Henrissat B."/>
            <person name="Grigoriev I.V."/>
            <person name="Hibbett D.S."/>
            <person name="Martin F."/>
            <person name="Nordberg H.P."/>
            <person name="Cantor M.N."/>
            <person name="Hua S.X."/>
        </authorList>
    </citation>
    <scope>NUCLEOTIDE SEQUENCE [LARGE SCALE GENOMIC DNA]</scope>
    <source>
        <strain evidence="2 3">LaAM-08-1</strain>
    </source>
</reference>
<dbReference type="AlphaFoldDB" id="A0A0C9XW12"/>